<accession>A0A6G1GKQ6</accession>
<dbReference type="AlphaFoldDB" id="A0A6G1GKQ6"/>
<evidence type="ECO:0000313" key="4">
    <source>
        <dbReference type="Proteomes" id="UP000800041"/>
    </source>
</evidence>
<proteinExistence type="predicted"/>
<feature type="compositionally biased region" description="Basic and acidic residues" evidence="1">
    <location>
        <begin position="420"/>
        <end position="436"/>
    </location>
</feature>
<evidence type="ECO:0000256" key="1">
    <source>
        <dbReference type="SAM" id="MobiDB-lite"/>
    </source>
</evidence>
<keyword evidence="2" id="KW-0472">Membrane</keyword>
<feature type="transmembrane region" description="Helical" evidence="2">
    <location>
        <begin position="293"/>
        <end position="311"/>
    </location>
</feature>
<dbReference type="EMBL" id="ML977197">
    <property type="protein sequence ID" value="KAF1981536.1"/>
    <property type="molecule type" value="Genomic_DNA"/>
</dbReference>
<keyword evidence="4" id="KW-1185">Reference proteome</keyword>
<protein>
    <submittedName>
        <fullName evidence="3">Uncharacterized protein</fullName>
    </submittedName>
</protein>
<feature type="compositionally biased region" description="Basic residues" evidence="1">
    <location>
        <begin position="109"/>
        <end position="119"/>
    </location>
</feature>
<sequence>MVNFADLGQTITIVNKSGKVVGTSKHLVNVFKEAKAAYRERKVELSTKRRADFESREASSRLEQLRLDDADNLSRSSSKVHRKPVGSATTKPHRRHSRTGSVHSGHSGHSSHSHRRYSRPHVERGVTDSFYINDSGSPKSPRRSKTTPLDFNLTEEDVTNKELTRRHSANSILAAPLRQSRSFSTGHVYDDDIDMDLAYGDIPPPLPSSKLKEEAQLRAEMTKLQKILEEANCLQYSVTAMIENLQQNPDALAAVALTLAEMSNLAAKMAPGVLAAMKTSFPAALALLASPQFMIAAGVGVGVTIVMLGGYKIIKKIKEKKDIEAEEATGTIDETELREIDRIELWRRGIEEAERESLGTSVDGEFVTPMARERLVEEGTLMPGDVKESDKERKRREKKEGKEREKKAEKVRRTKSKSSKTKEGSEKGKEKKKEPSGLKMLFKSHAEVQA</sequence>
<name>A0A6G1GKQ6_9PEZI</name>
<reference evidence="3" key="1">
    <citation type="journal article" date="2020" name="Stud. Mycol.">
        <title>101 Dothideomycetes genomes: a test case for predicting lifestyles and emergence of pathogens.</title>
        <authorList>
            <person name="Haridas S."/>
            <person name="Albert R."/>
            <person name="Binder M."/>
            <person name="Bloem J."/>
            <person name="Labutti K."/>
            <person name="Salamov A."/>
            <person name="Andreopoulos B."/>
            <person name="Baker S."/>
            <person name="Barry K."/>
            <person name="Bills G."/>
            <person name="Bluhm B."/>
            <person name="Cannon C."/>
            <person name="Castanera R."/>
            <person name="Culley D."/>
            <person name="Daum C."/>
            <person name="Ezra D."/>
            <person name="Gonzalez J."/>
            <person name="Henrissat B."/>
            <person name="Kuo A."/>
            <person name="Liang C."/>
            <person name="Lipzen A."/>
            <person name="Lutzoni F."/>
            <person name="Magnuson J."/>
            <person name="Mondo S."/>
            <person name="Nolan M."/>
            <person name="Ohm R."/>
            <person name="Pangilinan J."/>
            <person name="Park H.-J."/>
            <person name="Ramirez L."/>
            <person name="Alfaro M."/>
            <person name="Sun H."/>
            <person name="Tritt A."/>
            <person name="Yoshinaga Y."/>
            <person name="Zwiers L.-H."/>
            <person name="Turgeon B."/>
            <person name="Goodwin S."/>
            <person name="Spatafora J."/>
            <person name="Crous P."/>
            <person name="Grigoriev I."/>
        </authorList>
    </citation>
    <scope>NUCLEOTIDE SEQUENCE</scope>
    <source>
        <strain evidence="3">CBS 113979</strain>
    </source>
</reference>
<keyword evidence="2" id="KW-1133">Transmembrane helix</keyword>
<feature type="compositionally biased region" description="Low complexity" evidence="1">
    <location>
        <begin position="99"/>
        <end position="108"/>
    </location>
</feature>
<keyword evidence="2" id="KW-0812">Transmembrane</keyword>
<gene>
    <name evidence="3" type="ORF">K402DRAFT_467436</name>
</gene>
<evidence type="ECO:0000313" key="3">
    <source>
        <dbReference type="EMBL" id="KAF1981536.1"/>
    </source>
</evidence>
<evidence type="ECO:0000256" key="2">
    <source>
        <dbReference type="SAM" id="Phobius"/>
    </source>
</evidence>
<dbReference type="OrthoDB" id="5402307at2759"/>
<dbReference type="Proteomes" id="UP000800041">
    <property type="component" value="Unassembled WGS sequence"/>
</dbReference>
<feature type="region of interest" description="Disordered" evidence="1">
    <location>
        <begin position="68"/>
        <end position="149"/>
    </location>
</feature>
<organism evidence="3 4">
    <name type="scientific">Aulographum hederae CBS 113979</name>
    <dbReference type="NCBI Taxonomy" id="1176131"/>
    <lineage>
        <taxon>Eukaryota</taxon>
        <taxon>Fungi</taxon>
        <taxon>Dikarya</taxon>
        <taxon>Ascomycota</taxon>
        <taxon>Pezizomycotina</taxon>
        <taxon>Dothideomycetes</taxon>
        <taxon>Pleosporomycetidae</taxon>
        <taxon>Aulographales</taxon>
        <taxon>Aulographaceae</taxon>
    </lineage>
</organism>
<feature type="compositionally biased region" description="Basic and acidic residues" evidence="1">
    <location>
        <begin position="385"/>
        <end position="408"/>
    </location>
</feature>
<feature type="region of interest" description="Disordered" evidence="1">
    <location>
        <begin position="374"/>
        <end position="450"/>
    </location>
</feature>
<feature type="compositionally biased region" description="Basic residues" evidence="1">
    <location>
        <begin position="409"/>
        <end position="419"/>
    </location>
</feature>